<keyword evidence="2" id="KW-1185">Reference proteome</keyword>
<gene>
    <name evidence="1" type="ORF">SAMN02745885_01389</name>
</gene>
<accession>A0A1T4PS08</accession>
<dbReference type="GO" id="GO:0046872">
    <property type="term" value="F:metal ion binding"/>
    <property type="evidence" value="ECO:0007669"/>
    <property type="project" value="InterPro"/>
</dbReference>
<dbReference type="CDD" id="cd10148">
    <property type="entry name" value="CsoR-like_DUF156"/>
    <property type="match status" value="1"/>
</dbReference>
<evidence type="ECO:0000313" key="2">
    <source>
        <dbReference type="Proteomes" id="UP000189933"/>
    </source>
</evidence>
<dbReference type="InterPro" id="IPR038390">
    <property type="entry name" value="Metal_Tscrpt_repr_sf"/>
</dbReference>
<dbReference type="Gene3D" id="1.20.58.1000">
    <property type="entry name" value="Metal-sensitive repressor, helix protomer"/>
    <property type="match status" value="1"/>
</dbReference>
<dbReference type="Proteomes" id="UP000189933">
    <property type="component" value="Unassembled WGS sequence"/>
</dbReference>
<sequence length="93" mass="10487">MNSTEVSVEGKEEILKRLRRIEGQVKGIQRMIEEDQDCLKILTQIAAVKAAVQAVGVTIVERNTVKCLESACSQGRQDEYVKHLVEVLMRFAK</sequence>
<protein>
    <submittedName>
        <fullName evidence="1">DNA-binding transcriptional regulator, FrmR family</fullName>
    </submittedName>
</protein>
<dbReference type="PANTHER" id="PTHR33677:SF5">
    <property type="entry name" value="TRANSCRIPTIONAL REPRESSOR FRMR"/>
    <property type="match status" value="1"/>
</dbReference>
<dbReference type="PANTHER" id="PTHR33677">
    <property type="entry name" value="TRANSCRIPTIONAL REPRESSOR FRMR-RELATED"/>
    <property type="match status" value="1"/>
</dbReference>
<dbReference type="GO" id="GO:0045892">
    <property type="term" value="P:negative regulation of DNA-templated transcription"/>
    <property type="evidence" value="ECO:0007669"/>
    <property type="project" value="UniProtKB-ARBA"/>
</dbReference>
<evidence type="ECO:0000313" key="1">
    <source>
        <dbReference type="EMBL" id="SJZ94345.1"/>
    </source>
</evidence>
<dbReference type="GO" id="GO:0003677">
    <property type="term" value="F:DNA binding"/>
    <property type="evidence" value="ECO:0007669"/>
    <property type="project" value="UniProtKB-KW"/>
</dbReference>
<dbReference type="Pfam" id="PF02583">
    <property type="entry name" value="Trns_repr_metal"/>
    <property type="match status" value="1"/>
</dbReference>
<dbReference type="RefSeq" id="WP_078665460.1">
    <property type="nucleotide sequence ID" value="NZ_FUXM01000013.1"/>
</dbReference>
<keyword evidence="1" id="KW-0238">DNA-binding</keyword>
<organism evidence="1 2">
    <name type="scientific">Carboxydocella sporoproducens DSM 16521</name>
    <dbReference type="NCBI Taxonomy" id="1121270"/>
    <lineage>
        <taxon>Bacteria</taxon>
        <taxon>Bacillati</taxon>
        <taxon>Bacillota</taxon>
        <taxon>Clostridia</taxon>
        <taxon>Eubacteriales</taxon>
        <taxon>Clostridiales Family XVI. Incertae Sedis</taxon>
        <taxon>Carboxydocella</taxon>
    </lineage>
</organism>
<dbReference type="InterPro" id="IPR003735">
    <property type="entry name" value="Metal_Tscrpt_repr"/>
</dbReference>
<dbReference type="EMBL" id="FUXM01000013">
    <property type="protein sequence ID" value="SJZ94345.1"/>
    <property type="molecule type" value="Genomic_DNA"/>
</dbReference>
<reference evidence="2" key="1">
    <citation type="submission" date="2017-02" db="EMBL/GenBank/DDBJ databases">
        <authorList>
            <person name="Varghese N."/>
            <person name="Submissions S."/>
        </authorList>
    </citation>
    <scope>NUCLEOTIDE SEQUENCE [LARGE SCALE GENOMIC DNA]</scope>
    <source>
        <strain evidence="2">DSM 16521</strain>
    </source>
</reference>
<dbReference type="AlphaFoldDB" id="A0A1T4PS08"/>
<proteinExistence type="predicted"/>
<name>A0A1T4PS08_9FIRM</name>